<gene>
    <name evidence="1" type="ORF">CcarbDRAFT_0557</name>
</gene>
<accession>C6PP40</accession>
<evidence type="ECO:0000313" key="1">
    <source>
        <dbReference type="EMBL" id="EET88918.1"/>
    </source>
</evidence>
<sequence>MNEECYQFNSDCRDKEEFNNLNLDKNKVHLLIYSGSRGLGEHTLRKHIEQYSCQNGLLEGSEGFESYLKDYEKAILFGLPSTHGVH</sequence>
<dbReference type="eggNOG" id="COG1690">
    <property type="taxonomic scope" value="Bacteria"/>
</dbReference>
<dbReference type="AlphaFoldDB" id="C6PP40"/>
<dbReference type="Proteomes" id="UP000004198">
    <property type="component" value="Unassembled WGS sequence"/>
</dbReference>
<dbReference type="InterPro" id="IPR036025">
    <property type="entry name" value="RtcB-like_sf"/>
</dbReference>
<dbReference type="GO" id="GO:0006396">
    <property type="term" value="P:RNA processing"/>
    <property type="evidence" value="ECO:0007669"/>
    <property type="project" value="InterPro"/>
</dbReference>
<protein>
    <submittedName>
        <fullName evidence="1">Uncharacterized protein</fullName>
    </submittedName>
</protein>
<dbReference type="EMBL" id="ACVI01000006">
    <property type="protein sequence ID" value="EET88918.1"/>
    <property type="molecule type" value="Genomic_DNA"/>
</dbReference>
<dbReference type="SUPFAM" id="SSF103365">
    <property type="entry name" value="Hypothetical protein PH1602"/>
    <property type="match status" value="1"/>
</dbReference>
<name>C6PP40_9CLOT</name>
<dbReference type="OrthoDB" id="9802323at2"/>
<dbReference type="STRING" id="536227.Ccar_03640"/>
<keyword evidence="2" id="KW-1185">Reference proteome</keyword>
<organism evidence="1 2">
    <name type="scientific">Clostridium carboxidivorans P7</name>
    <dbReference type="NCBI Taxonomy" id="536227"/>
    <lineage>
        <taxon>Bacteria</taxon>
        <taxon>Bacillati</taxon>
        <taxon>Bacillota</taxon>
        <taxon>Clostridia</taxon>
        <taxon>Eubacteriales</taxon>
        <taxon>Clostridiaceae</taxon>
        <taxon>Clostridium</taxon>
    </lineage>
</organism>
<dbReference type="RefSeq" id="WP_007059442.1">
    <property type="nucleotide sequence ID" value="NZ_ACVI01000006.1"/>
</dbReference>
<dbReference type="KEGG" id="cck:Ccar_03640"/>
<reference evidence="1 2" key="1">
    <citation type="submission" date="2009-06" db="EMBL/GenBank/DDBJ databases">
        <title>The draft genome of Clostridium carboxidivorans P7.</title>
        <authorList>
            <consortium name="US DOE Joint Genome Institute (JGI-PGF)"/>
            <person name="Lucas S."/>
            <person name="Copeland A."/>
            <person name="Lapidus A."/>
            <person name="Glavina del Rio T."/>
            <person name="Tice H."/>
            <person name="Bruce D."/>
            <person name="Goodwin L."/>
            <person name="Pitluck S."/>
            <person name="Larimer F."/>
            <person name="Land M.L."/>
            <person name="Hauser L."/>
            <person name="Hemme C.L."/>
        </authorList>
    </citation>
    <scope>NUCLEOTIDE SEQUENCE [LARGE SCALE GENOMIC DNA]</scope>
    <source>
        <strain evidence="1 2">P7</strain>
    </source>
</reference>
<comment type="caution">
    <text evidence="1">The sequence shown here is derived from an EMBL/GenBank/DDBJ whole genome shotgun (WGS) entry which is preliminary data.</text>
</comment>
<evidence type="ECO:0000313" key="2">
    <source>
        <dbReference type="Proteomes" id="UP000004198"/>
    </source>
</evidence>
<dbReference type="Gene3D" id="3.90.1860.10">
    <property type="entry name" value="tRNA-splicing ligase RtcB"/>
    <property type="match status" value="1"/>
</dbReference>
<dbReference type="PATRIC" id="fig|536227.13.peg.770"/>
<proteinExistence type="predicted"/>